<organism evidence="4 5">
    <name type="scientific">Curvibacter cyanobacteriorum</name>
    <dbReference type="NCBI Taxonomy" id="3026422"/>
    <lineage>
        <taxon>Bacteria</taxon>
        <taxon>Pseudomonadati</taxon>
        <taxon>Pseudomonadota</taxon>
        <taxon>Betaproteobacteria</taxon>
        <taxon>Burkholderiales</taxon>
        <taxon>Comamonadaceae</taxon>
        <taxon>Curvibacter</taxon>
    </lineage>
</organism>
<evidence type="ECO:0000256" key="1">
    <source>
        <dbReference type="ARBA" id="ARBA00022603"/>
    </source>
</evidence>
<dbReference type="SUPFAM" id="SSF53335">
    <property type="entry name" value="S-adenosyl-L-methionine-dependent methyltransferases"/>
    <property type="match status" value="1"/>
</dbReference>
<keyword evidence="2" id="KW-0808">Transferase</keyword>
<dbReference type="Pfam" id="PF02086">
    <property type="entry name" value="MethyltransfD12"/>
    <property type="match status" value="1"/>
</dbReference>
<dbReference type="EMBL" id="JAQSIP010000003">
    <property type="protein sequence ID" value="MDD0838400.1"/>
    <property type="molecule type" value="Genomic_DNA"/>
</dbReference>
<keyword evidence="3" id="KW-0949">S-adenosyl-L-methionine</keyword>
<comment type="caution">
    <text evidence="4">The sequence shown here is derived from an EMBL/GenBank/DDBJ whole genome shotgun (WGS) entry which is preliminary data.</text>
</comment>
<gene>
    <name evidence="4" type="ORF">PSQ40_07435</name>
</gene>
<dbReference type="InterPro" id="IPR029063">
    <property type="entry name" value="SAM-dependent_MTases_sf"/>
</dbReference>
<dbReference type="RefSeq" id="WP_273950206.1">
    <property type="nucleotide sequence ID" value="NZ_JAQSIP010000003.1"/>
</dbReference>
<reference evidence="4 5" key="1">
    <citation type="submission" date="2023-02" db="EMBL/GenBank/DDBJ databases">
        <title>Bacterial whole genomic sequence of Curvibacter sp. HBC61.</title>
        <authorList>
            <person name="Le V."/>
            <person name="Ko S.-R."/>
            <person name="Ahn C.-Y."/>
            <person name="Oh H.-M."/>
        </authorList>
    </citation>
    <scope>NUCLEOTIDE SEQUENCE [LARGE SCALE GENOMIC DNA]</scope>
    <source>
        <strain evidence="4 5">HBC61</strain>
    </source>
</reference>
<evidence type="ECO:0000256" key="3">
    <source>
        <dbReference type="ARBA" id="ARBA00022691"/>
    </source>
</evidence>
<accession>A0ABT5MWX2</accession>
<evidence type="ECO:0000313" key="4">
    <source>
        <dbReference type="EMBL" id="MDD0838400.1"/>
    </source>
</evidence>
<proteinExistence type="predicted"/>
<dbReference type="InterPro" id="IPR012327">
    <property type="entry name" value="MeTrfase_D12"/>
</dbReference>
<protein>
    <submittedName>
        <fullName evidence="4">DNA adenine methylase</fullName>
    </submittedName>
</protein>
<evidence type="ECO:0000313" key="5">
    <source>
        <dbReference type="Proteomes" id="UP001528673"/>
    </source>
</evidence>
<dbReference type="GO" id="GO:0008168">
    <property type="term" value="F:methyltransferase activity"/>
    <property type="evidence" value="ECO:0007669"/>
    <property type="project" value="UniProtKB-KW"/>
</dbReference>
<dbReference type="Proteomes" id="UP001528673">
    <property type="component" value="Unassembled WGS sequence"/>
</dbReference>
<evidence type="ECO:0000256" key="2">
    <source>
        <dbReference type="ARBA" id="ARBA00022679"/>
    </source>
</evidence>
<keyword evidence="5" id="KW-1185">Reference proteome</keyword>
<name>A0ABT5MWX2_9BURK</name>
<dbReference type="GO" id="GO:0032259">
    <property type="term" value="P:methylation"/>
    <property type="evidence" value="ECO:0007669"/>
    <property type="project" value="UniProtKB-KW"/>
</dbReference>
<sequence length="362" mass="38876">MLDTLVPQKTGFYDLFCGSASVAGHVAQKYSIPVFAGDLQKYAVVMAASQVEQVGAFDAAAVWCQWINRRNVWLLGKLDQLAPPPQLPGLDEELGKWRVAVEQSRAYCAQLPECFPIARAYGGYYFSPAQALAIDALRSSLPDKHDTPALAALIDAASSCSASPGHTAQPFSTKDSALPHLAAAWNRDVSDNTNVTLQRLALCKAKVKGQAYQKDALALTEFLTERDLAFVDPPYSEVQYSRFYHVLEAIALGTVGPVTGIGRYPDLSERPQSLFSLITQSAEAFDALMLSIAAVGAEAIVTFPSGDASNGLSGELVEAISDQYFNVKTKKIASLFSTLGGNAVTRTARKSATELVLHLAPK</sequence>
<keyword evidence="1 4" id="KW-0489">Methyltransferase</keyword>